<accession>A0A645FRM0</accession>
<evidence type="ECO:0000313" key="1">
    <source>
        <dbReference type="EMBL" id="MPN17098.1"/>
    </source>
</evidence>
<organism evidence="1">
    <name type="scientific">bioreactor metagenome</name>
    <dbReference type="NCBI Taxonomy" id="1076179"/>
    <lineage>
        <taxon>unclassified sequences</taxon>
        <taxon>metagenomes</taxon>
        <taxon>ecological metagenomes</taxon>
    </lineage>
</organism>
<dbReference type="EMBL" id="VSSQ01064127">
    <property type="protein sequence ID" value="MPN17098.1"/>
    <property type="molecule type" value="Genomic_DNA"/>
</dbReference>
<protein>
    <submittedName>
        <fullName evidence="1">Uncharacterized protein</fullName>
    </submittedName>
</protein>
<gene>
    <name evidence="1" type="ORF">SDC9_164448</name>
</gene>
<comment type="caution">
    <text evidence="1">The sequence shown here is derived from an EMBL/GenBank/DDBJ whole genome shotgun (WGS) entry which is preliminary data.</text>
</comment>
<reference evidence="1" key="1">
    <citation type="submission" date="2019-08" db="EMBL/GenBank/DDBJ databases">
        <authorList>
            <person name="Kucharzyk K."/>
            <person name="Murdoch R.W."/>
            <person name="Higgins S."/>
            <person name="Loffler F."/>
        </authorList>
    </citation>
    <scope>NUCLEOTIDE SEQUENCE</scope>
</reference>
<dbReference type="AlphaFoldDB" id="A0A645FRM0"/>
<sequence>MLTVVHLGVELKGKGFLSLHPVCSVFYIPCRGDWYCSLRQFCNGITVGHPHLGFGGNSHKQGARGVVQFEGSSAILSGQGRVNLPTVMVGQVLCPIANSQQRQIAFYSGKINNGGILIPYRKGAARQDNPFYLFSNKRNLIERNNLTININLSQSPANKLGKLGSEVQDQDFFGHGQLFSYF</sequence>
<proteinExistence type="predicted"/>
<name>A0A645FRM0_9ZZZZ</name>